<dbReference type="PRINTS" id="PR01248">
    <property type="entry name" value="TYPE1KERATIN"/>
</dbReference>
<feature type="coiled-coil region" evidence="9">
    <location>
        <begin position="704"/>
        <end position="810"/>
    </location>
</feature>
<dbReference type="eggNOG" id="ENOG502SIHJ">
    <property type="taxonomic scope" value="Eukaryota"/>
</dbReference>
<gene>
    <name evidence="12" type="ORF">PAL_GLEAN10019584</name>
</gene>
<keyword evidence="13" id="KW-1185">Reference proteome</keyword>
<feature type="region of interest" description="Disordered" evidence="10">
    <location>
        <begin position="1"/>
        <end position="36"/>
    </location>
</feature>
<evidence type="ECO:0000256" key="5">
    <source>
        <dbReference type="ARBA" id="ARBA00041708"/>
    </source>
</evidence>
<organism evidence="12 13">
    <name type="scientific">Pteropus alecto</name>
    <name type="common">Black flying fox</name>
    <dbReference type="NCBI Taxonomy" id="9402"/>
    <lineage>
        <taxon>Eukaryota</taxon>
        <taxon>Metazoa</taxon>
        <taxon>Chordata</taxon>
        <taxon>Craniata</taxon>
        <taxon>Vertebrata</taxon>
        <taxon>Euteleostomi</taxon>
        <taxon>Mammalia</taxon>
        <taxon>Eutheria</taxon>
        <taxon>Laurasiatheria</taxon>
        <taxon>Chiroptera</taxon>
        <taxon>Yinpterochiroptera</taxon>
        <taxon>Pteropodoidea</taxon>
        <taxon>Pteropodidae</taxon>
        <taxon>Pteropodinae</taxon>
        <taxon>Pteropus</taxon>
    </lineage>
</organism>
<keyword evidence="2 8" id="KW-0403">Intermediate filament</keyword>
<dbReference type="FunFam" id="1.20.5.1160:FF:000002">
    <property type="entry name" value="Type I keratin 10"/>
    <property type="match status" value="3"/>
</dbReference>
<feature type="coiled-coil region" evidence="9">
    <location>
        <begin position="1059"/>
        <end position="1086"/>
    </location>
</feature>
<evidence type="ECO:0000256" key="2">
    <source>
        <dbReference type="ARBA" id="ARBA00022754"/>
    </source>
</evidence>
<comment type="similarity">
    <text evidence="8">Belongs to the intermediate filament family.</text>
</comment>
<dbReference type="PANTHER" id="PTHR23239">
    <property type="entry name" value="INTERMEDIATE FILAMENT"/>
    <property type="match status" value="1"/>
</dbReference>
<feature type="coiled-coil region" evidence="9">
    <location>
        <begin position="949"/>
        <end position="983"/>
    </location>
</feature>
<evidence type="ECO:0000256" key="6">
    <source>
        <dbReference type="ARBA" id="ARBA00042491"/>
    </source>
</evidence>
<feature type="coiled-coil region" evidence="9">
    <location>
        <begin position="250"/>
        <end position="433"/>
    </location>
</feature>
<feature type="region of interest" description="Disordered" evidence="10">
    <location>
        <begin position="1293"/>
        <end position="1321"/>
    </location>
</feature>
<name>L5JQ41_PTEAL</name>
<feature type="domain" description="IF rod" evidence="11">
    <location>
        <begin position="531"/>
        <end position="846"/>
    </location>
</feature>
<accession>L5JQ41</accession>
<feature type="coiled-coil region" evidence="9">
    <location>
        <begin position="194"/>
        <end position="221"/>
    </location>
</feature>
<dbReference type="PANTHER" id="PTHR23239:SF137">
    <property type="entry name" value="KERATIN, TYPE I CYTOSKELETAL 10"/>
    <property type="match status" value="1"/>
</dbReference>
<feature type="domain" description="IF rod" evidence="11">
    <location>
        <begin position="945"/>
        <end position="1260"/>
    </location>
</feature>
<evidence type="ECO:0000256" key="7">
    <source>
        <dbReference type="ARBA" id="ARBA00046049"/>
    </source>
</evidence>
<evidence type="ECO:0000256" key="9">
    <source>
        <dbReference type="SAM" id="Coils"/>
    </source>
</evidence>
<sequence length="1321" mass="143087">MSVQYSSSKHYSSSRSGGGGGGGGGRGSSLRISSSKGSIGGGFSSGGGFSGGSFSRGSSGGGCFGGSLGGYGGGLGGGLGGGFGGGSFGGSYGSSSFGGGYGGGGFGGGSFGGGSFGGGSFGGGGFGGFGGGYGGDGGLLSGNEKVTMQNLNDRLASYLDKVRALEESNYELEGKIKQWYEKYGSTNQREPRDYSKYYQTIEDLKNQILNLTTDNANALLQIDNARLAADDFRLKYENEVALRQSVDADINGLRRVLDELTLTKADLEMQIESLTEELAYLKKNHDEEMKDFQNVNTGDVNVEMNAAPGIDLTQLLNNMRNQYEELAEQNRKDAEAWYNEKSKELTTEIDSNIEQISSYKTEITELRRTIQGLEIELQSQLALKQSLDASLAETEGRYCVQLSQIQAQISTLEEQLQQIRAETECQNSEYQQLLDIKIRLENEIQTYRSLLEGEGRRIHLRSGIGSVRPSNGGAGFAGSNACGSSVAGSGFSCALGGGLGSVPGGNHAGGALGGACAGFAGSEGGLLSGNEKVTMQNLNDRLASYLDNVHALEEANAELERKIKGWYEKYGPGSCRGLDHDYSRYHLTIEDLKNKIISSTTANANVILQIDNARLAADDFRLKYESELALHQNTEADINGLRRVLDELTLCRTDQELQYESLSEEMTYLRKNHEEEMKALQCAAGGNVNVEMNAAPGVDLTVLLNNMRAEYEDLAEQNRRDAEAWFHEKSATLQQQISDDAGAATSARTELTEMKRTLQTQEIELQSLLAMKHSLECSLSETEGNYCAQLAQIQDQIGALEEQLHQVRTETEGQKLEYEQLLDIKVHLEKEIETYCHLIDGDGKTFAIRASLQHKLRSLVTMSVRFSSASRRLGSCGGVGSVRMSSGGAGFGAGNTCGVSGFGSGFSCAFGGSSSAGGYGAGLGGGSASCAAFIGNEHGLLSGNEKVTMQNLNDRLASYLENVRALEEANTDLEQKIKGWYEKFGPGSCRGLDHDYSRYFPIIDDLRNQIISATTSNASVILQNDNARLTADDFRLKFENEQALHQSVDADVSSLRRVLDELTLCRTDLEIQLETLSEELAYLKKNHEEDMKALQCAAGGNVNVEMNAAPGVDLTVLLNNMRAEYEDLAEQNRRDAEAWFHEKSASLQQQISDDAGATTSARNELTEMKRTLQTLEIELQSLLAMKHSLECSLSETEGNYCAQLAQIQAQIGALEEQLHQVRTETEGQKLEYEQLLDIKVHLEKEIETYCRLIDGEDGSCVKSKGYKGPGNQIKDSSKTTTVKTIIEEIDPRGKVLSSKVHTTEEKPTKVNNMKSEQKVPS</sequence>
<dbReference type="GO" id="GO:0008544">
    <property type="term" value="P:epidermis development"/>
    <property type="evidence" value="ECO:0007669"/>
    <property type="project" value="TreeGrafter"/>
</dbReference>
<feature type="coiled-coil region" evidence="9">
    <location>
        <begin position="1118"/>
        <end position="1224"/>
    </location>
</feature>
<dbReference type="FunFam" id="1.20.5.170:FF:000002">
    <property type="entry name" value="Type I keratin KA11"/>
    <property type="match status" value="3"/>
</dbReference>
<feature type="compositionally biased region" description="Gly residues" evidence="10">
    <location>
        <begin position="16"/>
        <end position="27"/>
    </location>
</feature>
<dbReference type="GO" id="GO:0045109">
    <property type="term" value="P:intermediate filament organization"/>
    <property type="evidence" value="ECO:0007669"/>
    <property type="project" value="TreeGrafter"/>
</dbReference>
<dbReference type="PROSITE" id="PS51842">
    <property type="entry name" value="IF_ROD_2"/>
    <property type="match status" value="3"/>
</dbReference>
<evidence type="ECO:0000256" key="4">
    <source>
        <dbReference type="ARBA" id="ARBA00040327"/>
    </source>
</evidence>
<feature type="compositionally biased region" description="Polar residues" evidence="10">
    <location>
        <begin position="1309"/>
        <end position="1321"/>
    </location>
</feature>
<evidence type="ECO:0000256" key="3">
    <source>
        <dbReference type="ARBA" id="ARBA00023054"/>
    </source>
</evidence>
<comment type="function">
    <text evidence="7">Plays a role in the establishment of the epidermal barrier on plantar skin. Involved in the maintenance of cell layer development and keratin filament bundles in suprabasal cells of the epithelium.</text>
</comment>
<reference evidence="13" key="1">
    <citation type="journal article" date="2013" name="Science">
        <title>Comparative analysis of bat genomes provides insight into the evolution of flight and immunity.</title>
        <authorList>
            <person name="Zhang G."/>
            <person name="Cowled C."/>
            <person name="Shi Z."/>
            <person name="Huang Z."/>
            <person name="Bishop-Lilly K.A."/>
            <person name="Fang X."/>
            <person name="Wynne J.W."/>
            <person name="Xiong Z."/>
            <person name="Baker M.L."/>
            <person name="Zhao W."/>
            <person name="Tachedjian M."/>
            <person name="Zhu Y."/>
            <person name="Zhou P."/>
            <person name="Jiang X."/>
            <person name="Ng J."/>
            <person name="Yang L."/>
            <person name="Wu L."/>
            <person name="Xiao J."/>
            <person name="Feng Y."/>
            <person name="Chen Y."/>
            <person name="Sun X."/>
            <person name="Zhang Y."/>
            <person name="Marsh G.A."/>
            <person name="Crameri G."/>
            <person name="Broder C.C."/>
            <person name="Frey K.G."/>
            <person name="Wang L.F."/>
            <person name="Wang J."/>
        </authorList>
    </citation>
    <scope>NUCLEOTIDE SEQUENCE [LARGE SCALE GENOMIC DNA]</scope>
</reference>
<evidence type="ECO:0000256" key="1">
    <source>
        <dbReference type="ARBA" id="ARBA00022744"/>
    </source>
</evidence>
<evidence type="ECO:0000313" key="12">
    <source>
        <dbReference type="EMBL" id="ELK01534.1"/>
    </source>
</evidence>
<dbReference type="SMART" id="SM01391">
    <property type="entry name" value="Filament"/>
    <property type="match status" value="3"/>
</dbReference>
<evidence type="ECO:0000256" key="8">
    <source>
        <dbReference type="RuleBase" id="RU000685"/>
    </source>
</evidence>
<dbReference type="Gene3D" id="1.20.5.170">
    <property type="match status" value="3"/>
</dbReference>
<dbReference type="InParanoid" id="L5JQ41"/>
<feature type="compositionally biased region" description="Polar residues" evidence="10">
    <location>
        <begin position="1"/>
        <end position="11"/>
    </location>
</feature>
<proteinExistence type="inferred from homology"/>
<dbReference type="Pfam" id="PF00038">
    <property type="entry name" value="Filament"/>
    <property type="match status" value="3"/>
</dbReference>
<dbReference type="STRING" id="9402.L5JQ41"/>
<evidence type="ECO:0000256" key="10">
    <source>
        <dbReference type="SAM" id="MobiDB-lite"/>
    </source>
</evidence>
<dbReference type="SUPFAM" id="SSF64593">
    <property type="entry name" value="Intermediate filament protein, coiled coil region"/>
    <property type="match status" value="6"/>
</dbReference>
<dbReference type="EMBL" id="KB031150">
    <property type="protein sequence ID" value="ELK01534.1"/>
    <property type="molecule type" value="Genomic_DNA"/>
</dbReference>
<feature type="coiled-coil region" evidence="9">
    <location>
        <begin position="535"/>
        <end position="569"/>
    </location>
</feature>
<dbReference type="Gene3D" id="1.20.5.500">
    <property type="entry name" value="Single helix bin"/>
    <property type="match status" value="3"/>
</dbReference>
<dbReference type="FunFam" id="1.20.5.500:FF:000001">
    <property type="entry name" value="Type II keratin 23"/>
    <property type="match status" value="3"/>
</dbReference>
<protein>
    <recommendedName>
        <fullName evidence="4">Keratin, type I cytoskeletal 10</fullName>
    </recommendedName>
    <alternativeName>
        <fullName evidence="5">Cytokeratin-10</fullName>
    </alternativeName>
    <alternativeName>
        <fullName evidence="6">Keratin-10</fullName>
    </alternativeName>
</protein>
<dbReference type="GO" id="GO:0030280">
    <property type="term" value="F:structural constituent of skin epidermis"/>
    <property type="evidence" value="ECO:0007669"/>
    <property type="project" value="TreeGrafter"/>
</dbReference>
<evidence type="ECO:0000259" key="11">
    <source>
        <dbReference type="PROSITE" id="PS51842"/>
    </source>
</evidence>
<dbReference type="Proteomes" id="UP000010552">
    <property type="component" value="Unassembled WGS sequence"/>
</dbReference>
<feature type="domain" description="IF rod" evidence="11">
    <location>
        <begin position="144"/>
        <end position="458"/>
    </location>
</feature>
<dbReference type="InterPro" id="IPR039008">
    <property type="entry name" value="IF_rod_dom"/>
</dbReference>
<keyword evidence="3 9" id="KW-0175">Coiled coil</keyword>
<dbReference type="InterPro" id="IPR002957">
    <property type="entry name" value="Keratin_I"/>
</dbReference>
<dbReference type="InterPro" id="IPR018039">
    <property type="entry name" value="IF_conserved"/>
</dbReference>
<dbReference type="Gene3D" id="1.20.5.1160">
    <property type="entry name" value="Vasodilator-stimulated phosphoprotein"/>
    <property type="match status" value="3"/>
</dbReference>
<dbReference type="PROSITE" id="PS00226">
    <property type="entry name" value="IF_ROD_1"/>
    <property type="match status" value="1"/>
</dbReference>
<evidence type="ECO:0000313" key="13">
    <source>
        <dbReference type="Proteomes" id="UP000010552"/>
    </source>
</evidence>
<dbReference type="GO" id="GO:0030855">
    <property type="term" value="P:epithelial cell differentiation"/>
    <property type="evidence" value="ECO:0007669"/>
    <property type="project" value="TreeGrafter"/>
</dbReference>
<keyword evidence="1" id="KW-0416">Keratin</keyword>
<dbReference type="GO" id="GO:0045095">
    <property type="term" value="C:keratin filament"/>
    <property type="evidence" value="ECO:0007669"/>
    <property type="project" value="TreeGrafter"/>
</dbReference>